<dbReference type="KEGG" id="smaz:LH19_21615"/>
<reference evidence="2" key="1">
    <citation type="submission" date="2015-11" db="EMBL/GenBank/DDBJ databases">
        <title>Complete genome sequence of a polyethylene-glycol degrader Sphingopyxis macrogoltabida 203N (NBRC 111659).</title>
        <authorList>
            <person name="Yoshiyuki O."/>
            <person name="Shouta N."/>
            <person name="Nagata Y."/>
            <person name="Numata M."/>
            <person name="Tsuchikane K."/>
            <person name="Hosoyama A."/>
            <person name="Yamazoe A."/>
            <person name="Tsuda M."/>
            <person name="Fujita N."/>
            <person name="Kawai F."/>
        </authorList>
    </citation>
    <scope>NUCLEOTIDE SEQUENCE [LARGE SCALE GENOMIC DNA]</scope>
    <source>
        <strain evidence="2">203N</strain>
    </source>
</reference>
<accession>A0AAC9AY71</accession>
<evidence type="ECO:0000313" key="1">
    <source>
        <dbReference type="EMBL" id="AMU91726.1"/>
    </source>
</evidence>
<name>A0AAC9AY71_SPHMC</name>
<sequence>MNAVSLVTLAPDTEEHIVRPFHLILSGASVPEPRRVDFVAESPDHASQVARNEEEGIHVELWEGATLLARMTKGEADVWQLLPVRPGNVVTMAAGDSSMSI</sequence>
<dbReference type="EMBL" id="CP013344">
    <property type="protein sequence ID" value="AMU91726.1"/>
    <property type="molecule type" value="Genomic_DNA"/>
</dbReference>
<gene>
    <name evidence="1" type="ORF">ATM17_22190</name>
</gene>
<organism evidence="1 2">
    <name type="scientific">Sphingopyxis macrogoltabida</name>
    <name type="common">Sphingomonas macrogoltabidus</name>
    <dbReference type="NCBI Taxonomy" id="33050"/>
    <lineage>
        <taxon>Bacteria</taxon>
        <taxon>Pseudomonadati</taxon>
        <taxon>Pseudomonadota</taxon>
        <taxon>Alphaproteobacteria</taxon>
        <taxon>Sphingomonadales</taxon>
        <taxon>Sphingomonadaceae</taxon>
        <taxon>Sphingopyxis</taxon>
    </lineage>
</organism>
<dbReference type="AlphaFoldDB" id="A0AAC9AY71"/>
<dbReference type="Proteomes" id="UP000076088">
    <property type="component" value="Chromosome"/>
</dbReference>
<keyword evidence="2" id="KW-1185">Reference proteome</keyword>
<protein>
    <submittedName>
        <fullName evidence="1">Uncharacterized protein</fullName>
    </submittedName>
</protein>
<evidence type="ECO:0000313" key="2">
    <source>
        <dbReference type="Proteomes" id="UP000076088"/>
    </source>
</evidence>
<proteinExistence type="predicted"/>
<reference evidence="1 2" key="2">
    <citation type="journal article" date="2016" name="Genome Announc.">
        <title>Complete Genome Sequence of Sphingopyxis macrogoltabida Strain 203N (NBRC 111659), a Polyethylene Glycol Degrader.</title>
        <authorList>
            <person name="Ohtsubo Y."/>
            <person name="Nonoyama S."/>
            <person name="Nagata Y."/>
            <person name="Numata M."/>
            <person name="Tsuchikane K."/>
            <person name="Hosoyama A."/>
            <person name="Yamazoe A."/>
            <person name="Tsuda M."/>
            <person name="Fujita N."/>
            <person name="Kawai F."/>
        </authorList>
    </citation>
    <scope>NUCLEOTIDE SEQUENCE [LARGE SCALE GENOMIC DNA]</scope>
    <source>
        <strain evidence="1 2">203N</strain>
    </source>
</reference>